<organism evidence="3 4">
    <name type="scientific">Streptomyces muensis</name>
    <dbReference type="NCBI Taxonomy" id="1077944"/>
    <lineage>
        <taxon>Bacteria</taxon>
        <taxon>Bacillati</taxon>
        <taxon>Actinomycetota</taxon>
        <taxon>Actinomycetes</taxon>
        <taxon>Kitasatosporales</taxon>
        <taxon>Streptomycetaceae</taxon>
        <taxon>Streptomyces</taxon>
    </lineage>
</organism>
<feature type="compositionally biased region" description="Acidic residues" evidence="1">
    <location>
        <begin position="501"/>
        <end position="528"/>
    </location>
</feature>
<evidence type="ECO:0000313" key="3">
    <source>
        <dbReference type="EMBL" id="MCF1596872.1"/>
    </source>
</evidence>
<keyword evidence="3" id="KW-0067">ATP-binding</keyword>
<dbReference type="InterPro" id="IPR007694">
    <property type="entry name" value="DNA_helicase_DnaB-like_C"/>
</dbReference>
<comment type="caution">
    <text evidence="3">The sequence shown here is derived from an EMBL/GenBank/DDBJ whole genome shotgun (WGS) entry which is preliminary data.</text>
</comment>
<feature type="compositionally biased region" description="Low complexity" evidence="1">
    <location>
        <begin position="108"/>
        <end position="127"/>
    </location>
</feature>
<feature type="region of interest" description="Disordered" evidence="1">
    <location>
        <begin position="108"/>
        <end position="132"/>
    </location>
</feature>
<sequence length="844" mass="89128">MSQSGHTEIAVNATEARNDLYALVKHAEEDGRTVLIHKRQDRVLLVPLDRLPAARNTESLPSHTLSAAQGEFGRLITKAAKGEPQVLKRGATPVAVLLPADPASGISSPHPAAGAASVGGAVNSQGAQGRGSVPRRLATLGDAIGSVLASGPAGGPTFGLPSLDAATGGLQSGRLTLVAAAPNVGGSLLGLAAARKSALVDGRKVLYAASGPNQADIMRRIISAETGGDYPRLKQGRLTEHEQQIARELVQAPLLIDDGSDLTAEAVAETAPYVEDLALVVVDRLQAAHNARLPLSGDRLPDASQVLASLARTLHVPVLVVVDSVDPALLSLLDADVTLTLAPTGDPSKVRVTVAERDFGTIDSAFLQPDLLHARFLDAGAAPVAGAGGDGSAPGIGTAVERELAEAALPYTSGAHRGLPAAVTHVLAALRTALASADQKALTELRPSLAQVAAAPPSLPETAEGLRLAAALNAYNPTGAASTSGQPAAVQAASDSVHVPDDEDEGDDGDDVEREQELQPGDEEDEPDSAPFPALKLLKDAVGRSRMHPIKVIRIEDRGSGPWPLISEHMDGEPRWVHPDVASSRVPYIRGNGKRVRRDKLDVPASFGAGVLCLIDRNGSYPSACSAVPLAPNKLLHTGPLAAFDKASAGIYLVDIPEWPRTDMPHPLGRIIDRPDEQGRVWVTTPHIKQLDRLVRDGHLAAMPAIHDSWTGKANESLFKPFYAAARQARIELVQAGGEPYKAYKTQLSIALRLLWPKRPEQKSPFWRPDWRMSMVAEASVRHWTTAFKAVQEGHTLIALRNVDAAVFWTPDNTPPATYRIGTGFGEVKAKFIQPGEFIPEGDD</sequence>
<dbReference type="GO" id="GO:0005829">
    <property type="term" value="C:cytosol"/>
    <property type="evidence" value="ECO:0007669"/>
    <property type="project" value="TreeGrafter"/>
</dbReference>
<dbReference type="AlphaFoldDB" id="A0A9X1Q0P7"/>
<proteinExistence type="predicted"/>
<name>A0A9X1Q0P7_STRM4</name>
<evidence type="ECO:0000256" key="1">
    <source>
        <dbReference type="SAM" id="MobiDB-lite"/>
    </source>
</evidence>
<keyword evidence="4" id="KW-1185">Reference proteome</keyword>
<dbReference type="InterPro" id="IPR027417">
    <property type="entry name" value="P-loop_NTPase"/>
</dbReference>
<accession>A0A9X1Q0P7</accession>
<dbReference type="Proteomes" id="UP001139384">
    <property type="component" value="Unassembled WGS sequence"/>
</dbReference>
<dbReference type="GO" id="GO:0006260">
    <property type="term" value="P:DNA replication"/>
    <property type="evidence" value="ECO:0007669"/>
    <property type="project" value="InterPro"/>
</dbReference>
<reference evidence="3" key="1">
    <citation type="submission" date="2022-01" db="EMBL/GenBank/DDBJ databases">
        <title>Draft Genome Sequences of Seven Type Strains of the Genus Streptomyces.</title>
        <authorList>
            <person name="Aziz S."/>
            <person name="Coretto E."/>
            <person name="Chronakova A."/>
            <person name="Sproer C."/>
            <person name="Huber K."/>
            <person name="Nouioui I."/>
            <person name="Gross H."/>
        </authorList>
    </citation>
    <scope>NUCLEOTIDE SEQUENCE</scope>
    <source>
        <strain evidence="3">DSM 103493</strain>
    </source>
</reference>
<feature type="domain" description="SF4 helicase" evidence="2">
    <location>
        <begin position="149"/>
        <end position="360"/>
    </location>
</feature>
<dbReference type="GO" id="GO:0005524">
    <property type="term" value="F:ATP binding"/>
    <property type="evidence" value="ECO:0007669"/>
    <property type="project" value="UniProtKB-KW"/>
</dbReference>
<protein>
    <submittedName>
        <fullName evidence="3">ATP-binding protein</fullName>
    </submittedName>
</protein>
<dbReference type="SUPFAM" id="SSF52540">
    <property type="entry name" value="P-loop containing nucleoside triphosphate hydrolases"/>
    <property type="match status" value="1"/>
</dbReference>
<dbReference type="Pfam" id="PF03796">
    <property type="entry name" value="DnaB_C"/>
    <property type="match status" value="1"/>
</dbReference>
<feature type="region of interest" description="Disordered" evidence="1">
    <location>
        <begin position="479"/>
        <end position="532"/>
    </location>
</feature>
<dbReference type="RefSeq" id="WP_234765303.1">
    <property type="nucleotide sequence ID" value="NZ_JAKEIP010000118.1"/>
</dbReference>
<evidence type="ECO:0000313" key="4">
    <source>
        <dbReference type="Proteomes" id="UP001139384"/>
    </source>
</evidence>
<dbReference type="PANTHER" id="PTHR30153:SF2">
    <property type="entry name" value="REPLICATIVE DNA HELICASE"/>
    <property type="match status" value="1"/>
</dbReference>
<gene>
    <name evidence="3" type="ORF">L0P92_25390</name>
</gene>
<keyword evidence="3" id="KW-0547">Nucleotide-binding</keyword>
<dbReference type="EMBL" id="JAKEIP010000118">
    <property type="protein sequence ID" value="MCF1596872.1"/>
    <property type="molecule type" value="Genomic_DNA"/>
</dbReference>
<dbReference type="PROSITE" id="PS51199">
    <property type="entry name" value="SF4_HELICASE"/>
    <property type="match status" value="1"/>
</dbReference>
<dbReference type="PANTHER" id="PTHR30153">
    <property type="entry name" value="REPLICATIVE DNA HELICASE DNAB"/>
    <property type="match status" value="1"/>
</dbReference>
<dbReference type="GO" id="GO:0003678">
    <property type="term" value="F:DNA helicase activity"/>
    <property type="evidence" value="ECO:0007669"/>
    <property type="project" value="InterPro"/>
</dbReference>
<evidence type="ECO:0000259" key="2">
    <source>
        <dbReference type="PROSITE" id="PS51199"/>
    </source>
</evidence>
<dbReference type="Gene3D" id="3.40.50.300">
    <property type="entry name" value="P-loop containing nucleotide triphosphate hydrolases"/>
    <property type="match status" value="1"/>
</dbReference>